<evidence type="ECO:0000313" key="2">
    <source>
        <dbReference type="Proteomes" id="UP000749471"/>
    </source>
</evidence>
<reference evidence="1 2" key="1">
    <citation type="submission" date="2021-06" db="EMBL/GenBank/DDBJ databases">
        <authorList>
            <person name="Sun Q."/>
            <person name="Li D."/>
        </authorList>
    </citation>
    <scope>NUCLEOTIDE SEQUENCE [LARGE SCALE GENOMIC DNA]</scope>
    <source>
        <strain evidence="1 2">MSJ-40</strain>
    </source>
</reference>
<dbReference type="InterPro" id="IPR048108">
    <property type="entry name" value="CBO2463_dom"/>
</dbReference>
<keyword evidence="2" id="KW-1185">Reference proteome</keyword>
<protein>
    <submittedName>
        <fullName evidence="1">Uncharacterized protein</fullName>
    </submittedName>
</protein>
<comment type="caution">
    <text evidence="1">The sequence shown here is derived from an EMBL/GenBank/DDBJ whole genome shotgun (WGS) entry which is preliminary data.</text>
</comment>
<evidence type="ECO:0000313" key="1">
    <source>
        <dbReference type="EMBL" id="MBU5437791.1"/>
    </source>
</evidence>
<proteinExistence type="predicted"/>
<dbReference type="NCBIfam" id="NF041553">
    <property type="entry name" value="CBO2463_dom"/>
    <property type="match status" value="1"/>
</dbReference>
<sequence>MDKLKFISSERYYEGIIIEVTDGGVTIDLKGRMGQLKVPRRMVICNNELKEGQEVGFLMTYPEVINEEINEKYLNSINKVKDEK</sequence>
<dbReference type="EMBL" id="JAHLPM010000005">
    <property type="protein sequence ID" value="MBU5437791.1"/>
    <property type="molecule type" value="Genomic_DNA"/>
</dbReference>
<dbReference type="RefSeq" id="WP_216518277.1">
    <property type="nucleotide sequence ID" value="NZ_JAHLPM010000005.1"/>
</dbReference>
<name>A0ABS6E4G2_9FIRM</name>
<organism evidence="1 2">
    <name type="scientific">Tissierella simiarum</name>
    <dbReference type="NCBI Taxonomy" id="2841534"/>
    <lineage>
        <taxon>Bacteria</taxon>
        <taxon>Bacillati</taxon>
        <taxon>Bacillota</taxon>
        <taxon>Tissierellia</taxon>
        <taxon>Tissierellales</taxon>
        <taxon>Tissierellaceae</taxon>
        <taxon>Tissierella</taxon>
    </lineage>
</organism>
<gene>
    <name evidence="1" type="ORF">KQI42_07215</name>
</gene>
<dbReference type="Proteomes" id="UP000749471">
    <property type="component" value="Unassembled WGS sequence"/>
</dbReference>
<accession>A0ABS6E4G2</accession>